<gene>
    <name evidence="1" type="ORF">ACFSDA_08145</name>
</gene>
<evidence type="ECO:0008006" key="3">
    <source>
        <dbReference type="Google" id="ProtNLM"/>
    </source>
</evidence>
<reference evidence="2" key="1">
    <citation type="journal article" date="2019" name="Int. J. Syst. Evol. Microbiol.">
        <title>The Global Catalogue of Microorganisms (GCM) 10K type strain sequencing project: providing services to taxonomists for standard genome sequencing and annotation.</title>
        <authorList>
            <consortium name="The Broad Institute Genomics Platform"/>
            <consortium name="The Broad Institute Genome Sequencing Center for Infectious Disease"/>
            <person name="Wu L."/>
            <person name="Ma J."/>
        </authorList>
    </citation>
    <scope>NUCLEOTIDE SEQUENCE [LARGE SCALE GENOMIC DNA]</scope>
    <source>
        <strain evidence="2">JCM 11650</strain>
    </source>
</reference>
<comment type="caution">
    <text evidence="1">The sequence shown here is derived from an EMBL/GenBank/DDBJ whole genome shotgun (WGS) entry which is preliminary data.</text>
</comment>
<evidence type="ECO:0000313" key="1">
    <source>
        <dbReference type="EMBL" id="MFD1835049.1"/>
    </source>
</evidence>
<accession>A0ABW4PW54</accession>
<evidence type="ECO:0000313" key="2">
    <source>
        <dbReference type="Proteomes" id="UP001597280"/>
    </source>
</evidence>
<dbReference type="Proteomes" id="UP001597280">
    <property type="component" value="Unassembled WGS sequence"/>
</dbReference>
<dbReference type="EMBL" id="JBHUFL010000002">
    <property type="protein sequence ID" value="MFD1835049.1"/>
    <property type="molecule type" value="Genomic_DNA"/>
</dbReference>
<proteinExistence type="predicted"/>
<keyword evidence="2" id="KW-1185">Reference proteome</keyword>
<sequence length="259" mass="26530">MSAFIVSAGVLLEVGAPSTLTRSTESRAAFTGTIGGKRKGFIRRGGRREWALDVSIARPGMVSTIETIARNGGPVGWYGSDATIGNLLSPQASGFDVPQFNATDAGLVQLPDGTIARAVVLTGAVSIGTAHGSFEAVPVVPGSRITVSGWGLGGLRFTGTWRDQTYATTGFLSGTTFTHNGWGFASQTFTVPATASALSIVVQGATQVARPAIAWGASARDELGTGCPVAVIHGATHAPITLMGAANYSKTSYQVTEVG</sequence>
<name>A0ABW4PW54_9MICO</name>
<protein>
    <recommendedName>
        <fullName evidence="3">Minor tail protein</fullName>
    </recommendedName>
</protein>
<dbReference type="RefSeq" id="WP_343904260.1">
    <property type="nucleotide sequence ID" value="NZ_BAAAIS010000002.1"/>
</dbReference>
<organism evidence="1 2">
    <name type="scientific">Brachybacterium rhamnosum</name>
    <dbReference type="NCBI Taxonomy" id="173361"/>
    <lineage>
        <taxon>Bacteria</taxon>
        <taxon>Bacillati</taxon>
        <taxon>Actinomycetota</taxon>
        <taxon>Actinomycetes</taxon>
        <taxon>Micrococcales</taxon>
        <taxon>Dermabacteraceae</taxon>
        <taxon>Brachybacterium</taxon>
    </lineage>
</organism>